<dbReference type="Gene3D" id="3.20.20.70">
    <property type="entry name" value="Aldolase class I"/>
    <property type="match status" value="1"/>
</dbReference>
<comment type="cofactor">
    <cofactor evidence="1">
        <name>[4Fe-4S] cluster</name>
        <dbReference type="ChEBI" id="CHEBI:49883"/>
    </cofactor>
</comment>
<reference evidence="8 9" key="1">
    <citation type="journal article" date="2016" name="Nat. Commun.">
        <title>Thousands of microbial genomes shed light on interconnected biogeochemical processes in an aquifer system.</title>
        <authorList>
            <person name="Anantharaman K."/>
            <person name="Brown C.T."/>
            <person name="Hug L.A."/>
            <person name="Sharon I."/>
            <person name="Castelle C.J."/>
            <person name="Probst A.J."/>
            <person name="Thomas B.C."/>
            <person name="Singh A."/>
            <person name="Wilkins M.J."/>
            <person name="Karaoz U."/>
            <person name="Brodie E.L."/>
            <person name="Williams K.H."/>
            <person name="Hubbard S.S."/>
            <person name="Banfield J.F."/>
        </authorList>
    </citation>
    <scope>NUCLEOTIDE SEQUENCE [LARGE SCALE GENOMIC DNA]</scope>
</reference>
<dbReference type="PANTHER" id="PTHR11228">
    <property type="entry name" value="RADICAL SAM DOMAIN PROTEIN"/>
    <property type="match status" value="1"/>
</dbReference>
<keyword evidence="6" id="KW-0411">Iron-sulfur</keyword>
<dbReference type="STRING" id="1817883.A3G31_11390"/>
<evidence type="ECO:0000259" key="7">
    <source>
        <dbReference type="PROSITE" id="PS51918"/>
    </source>
</evidence>
<dbReference type="EMBL" id="MGDI01000031">
    <property type="protein sequence ID" value="OGL52688.1"/>
    <property type="molecule type" value="Genomic_DNA"/>
</dbReference>
<dbReference type="GO" id="GO:0003824">
    <property type="term" value="F:catalytic activity"/>
    <property type="evidence" value="ECO:0007669"/>
    <property type="project" value="InterPro"/>
</dbReference>
<dbReference type="InterPro" id="IPR023885">
    <property type="entry name" value="4Fe4S-binding_SPASM_dom"/>
</dbReference>
<accession>A0A1F7SHH6</accession>
<feature type="domain" description="Radical SAM core" evidence="7">
    <location>
        <begin position="13"/>
        <end position="226"/>
    </location>
</feature>
<organism evidence="8 9">
    <name type="scientific">Candidatus Schekmanbacteria bacterium RIFCSPLOWO2_12_FULL_38_15</name>
    <dbReference type="NCBI Taxonomy" id="1817883"/>
    <lineage>
        <taxon>Bacteria</taxon>
        <taxon>Candidatus Schekmaniibacteriota</taxon>
    </lineage>
</organism>
<name>A0A1F7SHH6_9BACT</name>
<dbReference type="InterPro" id="IPR026346">
    <property type="entry name" value="SCM_rSAM_ScmF"/>
</dbReference>
<evidence type="ECO:0000256" key="1">
    <source>
        <dbReference type="ARBA" id="ARBA00001966"/>
    </source>
</evidence>
<dbReference type="Pfam" id="PF13186">
    <property type="entry name" value="SPASM"/>
    <property type="match status" value="1"/>
</dbReference>
<keyword evidence="2" id="KW-0004">4Fe-4S</keyword>
<dbReference type="SFLD" id="SFLDG01067">
    <property type="entry name" value="SPASM/twitch_domain_containing"/>
    <property type="match status" value="2"/>
</dbReference>
<dbReference type="InterPro" id="IPR050377">
    <property type="entry name" value="Radical_SAM_PqqE_MftC-like"/>
</dbReference>
<keyword evidence="5" id="KW-0408">Iron</keyword>
<dbReference type="NCBIfam" id="TIGR04251">
    <property type="entry name" value="SCM_rSAM_ScmF"/>
    <property type="match status" value="1"/>
</dbReference>
<dbReference type="SUPFAM" id="SSF102114">
    <property type="entry name" value="Radical SAM enzymes"/>
    <property type="match status" value="1"/>
</dbReference>
<protein>
    <submittedName>
        <fullName evidence="8">SynChlorMet cassette radical SAM/SPASM protein ScmF</fullName>
    </submittedName>
</protein>
<dbReference type="SFLD" id="SFLDG01386">
    <property type="entry name" value="main_SPASM_domain-containing"/>
    <property type="match status" value="1"/>
</dbReference>
<evidence type="ECO:0000256" key="4">
    <source>
        <dbReference type="ARBA" id="ARBA00022723"/>
    </source>
</evidence>
<dbReference type="Proteomes" id="UP000178082">
    <property type="component" value="Unassembled WGS sequence"/>
</dbReference>
<keyword evidence="4" id="KW-0479">Metal-binding</keyword>
<dbReference type="SMART" id="SM00729">
    <property type="entry name" value="Elp3"/>
    <property type="match status" value="1"/>
</dbReference>
<dbReference type="InterPro" id="IPR013785">
    <property type="entry name" value="Aldolase_TIM"/>
</dbReference>
<dbReference type="SFLD" id="SFLDS00029">
    <property type="entry name" value="Radical_SAM"/>
    <property type="match status" value="2"/>
</dbReference>
<gene>
    <name evidence="8" type="ORF">A3G31_11390</name>
</gene>
<dbReference type="AlphaFoldDB" id="A0A1F7SHH6"/>
<keyword evidence="3" id="KW-0949">S-adenosyl-L-methionine</keyword>
<dbReference type="CDD" id="cd01335">
    <property type="entry name" value="Radical_SAM"/>
    <property type="match status" value="1"/>
</dbReference>
<evidence type="ECO:0000256" key="6">
    <source>
        <dbReference type="ARBA" id="ARBA00023014"/>
    </source>
</evidence>
<evidence type="ECO:0000313" key="9">
    <source>
        <dbReference type="Proteomes" id="UP000178082"/>
    </source>
</evidence>
<dbReference type="InterPro" id="IPR017200">
    <property type="entry name" value="PqqE-like"/>
</dbReference>
<dbReference type="InterPro" id="IPR058240">
    <property type="entry name" value="rSAM_sf"/>
</dbReference>
<dbReference type="PROSITE" id="PS51918">
    <property type="entry name" value="RADICAL_SAM"/>
    <property type="match status" value="1"/>
</dbReference>
<evidence type="ECO:0000313" key="8">
    <source>
        <dbReference type="EMBL" id="OGL52688.1"/>
    </source>
</evidence>
<evidence type="ECO:0000256" key="3">
    <source>
        <dbReference type="ARBA" id="ARBA00022691"/>
    </source>
</evidence>
<dbReference type="InterPro" id="IPR006638">
    <property type="entry name" value="Elp3/MiaA/NifB-like_rSAM"/>
</dbReference>
<dbReference type="GO" id="GO:0046872">
    <property type="term" value="F:metal ion binding"/>
    <property type="evidence" value="ECO:0007669"/>
    <property type="project" value="UniProtKB-KW"/>
</dbReference>
<evidence type="ECO:0000256" key="5">
    <source>
        <dbReference type="ARBA" id="ARBA00023004"/>
    </source>
</evidence>
<dbReference type="Pfam" id="PF04055">
    <property type="entry name" value="Radical_SAM"/>
    <property type="match status" value="1"/>
</dbReference>
<proteinExistence type="predicted"/>
<dbReference type="GO" id="GO:0051539">
    <property type="term" value="F:4 iron, 4 sulfur cluster binding"/>
    <property type="evidence" value="ECO:0007669"/>
    <property type="project" value="UniProtKB-KW"/>
</dbReference>
<comment type="caution">
    <text evidence="8">The sequence shown here is derived from an EMBL/GenBank/DDBJ whole genome shotgun (WGS) entry which is preliminary data.</text>
</comment>
<sequence>MTKEETEKIKKPRYRLNQIYFYLTEGCNLYCHHCWIEPKYQNGNYSYPALDLDLFRSILEQSKPMGLSSVKLTGGEPLLHPNIHEILELIRTQDIRLTVETNGVLCTPELAQEMASCKKPFVSVSLDGADAETHERIRGVTGCFKSALDGIRNLVKAGFKPQIIMTIMHLNKDQMKAIVRLAESLGAGSVKFNIVQPTARGEKMRKAGETLTIEELVYLGQWVGNTLSSSTDLRLHYSHPLAFRPLSKMFGNNGDGCGVCGILGILGVLANGSYALCGIGQTVPELVFGHASSESLKDIWNSAPVLLELREGLPNRFEGICGECLMKGQCFGNCVAQNYYLSKNFWAPFWYCDEAQKKELFPETRTRPTTL</sequence>
<dbReference type="SFLD" id="SFLDG01387">
    <property type="entry name" value="BtrN-like_SPASM_domain_contain"/>
    <property type="match status" value="1"/>
</dbReference>
<dbReference type="InterPro" id="IPR034391">
    <property type="entry name" value="AdoMet-like_SPASM_containing"/>
</dbReference>
<evidence type="ECO:0000256" key="2">
    <source>
        <dbReference type="ARBA" id="ARBA00022485"/>
    </source>
</evidence>
<dbReference type="InterPro" id="IPR007197">
    <property type="entry name" value="rSAM"/>
</dbReference>
<dbReference type="PANTHER" id="PTHR11228:SF7">
    <property type="entry name" value="PQQA PEPTIDE CYCLASE"/>
    <property type="match status" value="1"/>
</dbReference>
<dbReference type="PIRSF" id="PIRSF037420">
    <property type="entry name" value="PQQ_syn_pqqE"/>
    <property type="match status" value="1"/>
</dbReference>